<evidence type="ECO:0000256" key="3">
    <source>
        <dbReference type="ARBA" id="ARBA00022692"/>
    </source>
</evidence>
<dbReference type="InterPro" id="IPR051598">
    <property type="entry name" value="TSUP/Inactive_protease-like"/>
</dbReference>
<keyword evidence="4 6" id="KW-1133">Transmembrane helix</keyword>
<evidence type="ECO:0000256" key="2">
    <source>
        <dbReference type="ARBA" id="ARBA00009142"/>
    </source>
</evidence>
<feature type="transmembrane region" description="Helical" evidence="6">
    <location>
        <begin position="190"/>
        <end position="223"/>
    </location>
</feature>
<evidence type="ECO:0000313" key="8">
    <source>
        <dbReference type="Proteomes" id="UP001157134"/>
    </source>
</evidence>
<evidence type="ECO:0000256" key="4">
    <source>
        <dbReference type="ARBA" id="ARBA00022989"/>
    </source>
</evidence>
<comment type="similarity">
    <text evidence="2 6">Belongs to the 4-toluene sulfonate uptake permease (TSUP) (TC 2.A.102) family.</text>
</comment>
<dbReference type="Pfam" id="PF01925">
    <property type="entry name" value="TauE"/>
    <property type="match status" value="1"/>
</dbReference>
<proteinExistence type="inferred from homology"/>
<evidence type="ECO:0000256" key="1">
    <source>
        <dbReference type="ARBA" id="ARBA00004141"/>
    </source>
</evidence>
<sequence length="307" mass="33489">MLDSPSKTTDVSVNARTNPMRITNPKFLLFLIVFWGILITLAPETITNLLDYAIFSLLGVLGAIFANSTGAGGGVVFIPMFNQLQFTEIQAIATSFAIQCFGMTAGGLTWYYHYKLECKPYGLWPGFFPVIQVSALSSIIGLWSVYGLALAPPASLHYSFSWFSLLLGICIITIALVIKPQPVHRHLKIVDWFMIVVISTFGGAVTAWLSVGIGELIAIYLIIRRFDVNMAVAVAVIVSVLTVWAGIWQHTLVNFNVYWQVVLFAGPGAILGGVLAKAIVAKLSAKRLKIFFAFWLIVIGVVGIITG</sequence>
<feature type="transmembrane region" description="Helical" evidence="6">
    <location>
        <begin position="27"/>
        <end position="46"/>
    </location>
</feature>
<reference evidence="7 8" key="1">
    <citation type="submission" date="2023-03" db="EMBL/GenBank/DDBJ databases">
        <title>Thalassotalea loyana LMG 22536T draft genome sequence.</title>
        <authorList>
            <person name="Sawabe T."/>
        </authorList>
    </citation>
    <scope>NUCLEOTIDE SEQUENCE [LARGE SCALE GENOMIC DNA]</scope>
    <source>
        <strain evidence="7 8">LMG 22536</strain>
    </source>
</reference>
<feature type="transmembrane region" description="Helical" evidence="6">
    <location>
        <begin position="230"/>
        <end position="251"/>
    </location>
</feature>
<dbReference type="EMBL" id="BSSV01000004">
    <property type="protein sequence ID" value="GLX85936.1"/>
    <property type="molecule type" value="Genomic_DNA"/>
</dbReference>
<feature type="transmembrane region" description="Helical" evidence="6">
    <location>
        <begin position="257"/>
        <end position="276"/>
    </location>
</feature>
<evidence type="ECO:0000256" key="5">
    <source>
        <dbReference type="ARBA" id="ARBA00023136"/>
    </source>
</evidence>
<evidence type="ECO:0000256" key="6">
    <source>
        <dbReference type="RuleBase" id="RU363041"/>
    </source>
</evidence>
<dbReference type="PANTHER" id="PTHR43701:SF2">
    <property type="entry name" value="MEMBRANE TRANSPORTER PROTEIN YJNA-RELATED"/>
    <property type="match status" value="1"/>
</dbReference>
<keyword evidence="3 6" id="KW-0812">Transmembrane</keyword>
<evidence type="ECO:0000313" key="7">
    <source>
        <dbReference type="EMBL" id="GLX85936.1"/>
    </source>
</evidence>
<dbReference type="RefSeq" id="WP_284298492.1">
    <property type="nucleotide sequence ID" value="NZ_BSSV01000004.1"/>
</dbReference>
<feature type="transmembrane region" description="Helical" evidence="6">
    <location>
        <begin position="126"/>
        <end position="148"/>
    </location>
</feature>
<feature type="transmembrane region" description="Helical" evidence="6">
    <location>
        <begin position="288"/>
        <end position="306"/>
    </location>
</feature>
<comment type="caution">
    <text evidence="7">The sequence shown here is derived from an EMBL/GenBank/DDBJ whole genome shotgun (WGS) entry which is preliminary data.</text>
</comment>
<keyword evidence="8" id="KW-1185">Reference proteome</keyword>
<keyword evidence="5 6" id="KW-0472">Membrane</keyword>
<gene>
    <name evidence="7" type="ORF">tloyanaT_21880</name>
</gene>
<feature type="transmembrane region" description="Helical" evidence="6">
    <location>
        <begin position="160"/>
        <end position="178"/>
    </location>
</feature>
<dbReference type="PANTHER" id="PTHR43701">
    <property type="entry name" value="MEMBRANE TRANSPORTER PROTEIN MJ0441-RELATED"/>
    <property type="match status" value="1"/>
</dbReference>
<feature type="transmembrane region" description="Helical" evidence="6">
    <location>
        <begin position="91"/>
        <end position="114"/>
    </location>
</feature>
<protein>
    <recommendedName>
        <fullName evidence="6">Probable membrane transporter protein</fullName>
    </recommendedName>
</protein>
<comment type="subcellular location">
    <subcellularLocation>
        <location evidence="6">Cell membrane</location>
        <topology evidence="6">Multi-pass membrane protein</topology>
    </subcellularLocation>
    <subcellularLocation>
        <location evidence="1">Membrane</location>
        <topology evidence="1">Multi-pass membrane protein</topology>
    </subcellularLocation>
</comment>
<dbReference type="Proteomes" id="UP001157134">
    <property type="component" value="Unassembled WGS sequence"/>
</dbReference>
<feature type="transmembrane region" description="Helical" evidence="6">
    <location>
        <begin position="52"/>
        <end position="79"/>
    </location>
</feature>
<name>A0ABQ6HGC8_9GAMM</name>
<accession>A0ABQ6HGC8</accession>
<organism evidence="7 8">
    <name type="scientific">Thalassotalea loyana</name>
    <dbReference type="NCBI Taxonomy" id="280483"/>
    <lineage>
        <taxon>Bacteria</taxon>
        <taxon>Pseudomonadati</taxon>
        <taxon>Pseudomonadota</taxon>
        <taxon>Gammaproteobacteria</taxon>
        <taxon>Alteromonadales</taxon>
        <taxon>Colwelliaceae</taxon>
        <taxon>Thalassotalea</taxon>
    </lineage>
</organism>
<keyword evidence="6" id="KW-1003">Cell membrane</keyword>
<dbReference type="InterPro" id="IPR002781">
    <property type="entry name" value="TM_pro_TauE-like"/>
</dbReference>